<gene>
    <name evidence="2" type="ORF">NB231_15568</name>
</gene>
<dbReference type="Proteomes" id="UP000003374">
    <property type="component" value="Unassembled WGS sequence"/>
</dbReference>
<dbReference type="HOGENOM" id="CLU_022426_5_1_6"/>
<dbReference type="AlphaFoldDB" id="A4BLR4"/>
<dbReference type="OrthoDB" id="5422918at2"/>
<accession>A4BLR4</accession>
<name>A4BLR4_9GAMM</name>
<proteinExistence type="predicted"/>
<evidence type="ECO:0000256" key="1">
    <source>
        <dbReference type="SAM" id="MobiDB-lite"/>
    </source>
</evidence>
<dbReference type="EMBL" id="AAOF01000001">
    <property type="protein sequence ID" value="EAR23252.1"/>
    <property type="molecule type" value="Genomic_DNA"/>
</dbReference>
<keyword evidence="3" id="KW-1185">Reference proteome</keyword>
<dbReference type="PANTHER" id="PTHR34614">
    <property type="match status" value="1"/>
</dbReference>
<reference evidence="2 3" key="1">
    <citation type="submission" date="2006-02" db="EMBL/GenBank/DDBJ databases">
        <authorList>
            <person name="Waterbury J."/>
            <person name="Ferriera S."/>
            <person name="Johnson J."/>
            <person name="Kravitz S."/>
            <person name="Halpern A."/>
            <person name="Remington K."/>
            <person name="Beeson K."/>
            <person name="Tran B."/>
            <person name="Rogers Y.-H."/>
            <person name="Friedman R."/>
            <person name="Venter J.C."/>
        </authorList>
    </citation>
    <scope>NUCLEOTIDE SEQUENCE [LARGE SCALE GENOMIC DNA]</scope>
    <source>
        <strain evidence="2 3">Nb-231</strain>
    </source>
</reference>
<protein>
    <submittedName>
        <fullName evidence="2">Transposase</fullName>
    </submittedName>
</protein>
<dbReference type="STRING" id="314278.NB231_15568"/>
<sequence length="434" mass="49691">MRWCSCDWLIIAYIYLRETRQKRADGSTLTHLQLAESVWDPIKRQSKIRVVFNCGRADDPAVAERLRRLARSILRRCAPEEIVAEQPDWRLVEAWPYGDVYVLEQLWQRLGIAGTETLELHHLYRAMDFLEVNKEAIEQAIYFRVADLLNADVEPIFYDTTSLHFEIDEADAGAGEANTVRGSLPAGAKRYPAPRQRGHSKNGRSDAPQIVVGLAVTREGLPVHRGGEVDRQVVSRPGRYRPVAENLQVKEVTVGNGERRQRYVMCYNPQEAERQRRHRGEVLCELEAEIESLRDPCTPGHSKRVCALRASRRYGRYLRLSKAGQPVIDATRVKAAERLDGKFVVHSNDDTLSAEDVALGYKQLQCVEEAWRRLKSGLRMRPVYHWAVHRIHAQVALTVLALRLERAAELACADTWRNIRADLTPRHAVQLHHR</sequence>
<evidence type="ECO:0000313" key="3">
    <source>
        <dbReference type="Proteomes" id="UP000003374"/>
    </source>
</evidence>
<comment type="caution">
    <text evidence="2">The sequence shown here is derived from an EMBL/GenBank/DDBJ whole genome shotgun (WGS) entry which is preliminary data.</text>
</comment>
<feature type="region of interest" description="Disordered" evidence="1">
    <location>
        <begin position="176"/>
        <end position="206"/>
    </location>
</feature>
<organism evidence="2 3">
    <name type="scientific">Nitrococcus mobilis Nb-231</name>
    <dbReference type="NCBI Taxonomy" id="314278"/>
    <lineage>
        <taxon>Bacteria</taxon>
        <taxon>Pseudomonadati</taxon>
        <taxon>Pseudomonadota</taxon>
        <taxon>Gammaproteobacteria</taxon>
        <taxon>Chromatiales</taxon>
        <taxon>Ectothiorhodospiraceae</taxon>
        <taxon>Nitrococcus</taxon>
    </lineage>
</organism>
<evidence type="ECO:0000313" key="2">
    <source>
        <dbReference type="EMBL" id="EAR23252.1"/>
    </source>
</evidence>
<dbReference type="RefSeq" id="WP_005004330.1">
    <property type="nucleotide sequence ID" value="NZ_CH672427.1"/>
</dbReference>
<dbReference type="eggNOG" id="COG5421">
    <property type="taxonomic scope" value="Bacteria"/>
</dbReference>
<dbReference type="PANTHER" id="PTHR34614:SF2">
    <property type="entry name" value="TRANSPOSASE IS4-LIKE DOMAIN-CONTAINING PROTEIN"/>
    <property type="match status" value="1"/>
</dbReference>